<dbReference type="AlphaFoldDB" id="A0A075FU34"/>
<sequence>MVLCTAYFYIADTVLSNHLLWGRNLSIPDTKNYSLMALLLLTALLVGKSVNGYPGGGETGGDEWAMQSIVEGCTCHMDEQLNKGMYSLDGIPNTYVPETTYNITLAINDTNVESVDGSVRYGGFLAEVSEGSFVGNENYWLGGSGSYISHNDNSNMVRSWTFQWTAPTEGTGDALFTIYFNVVDGDASSGDQWSYLTTVSLGTPQEVSSEVSIHELGVTLMQYWIGLIGIAVVLLSVLIAYVVIRGGSAHYRG</sequence>
<organism evidence="2">
    <name type="scientific">uncultured marine group II/III euryarchaeote AD1000_59_C09</name>
    <dbReference type="NCBI Taxonomy" id="1457791"/>
    <lineage>
        <taxon>Archaea</taxon>
        <taxon>Methanobacteriati</taxon>
        <taxon>Methanobacteriota</taxon>
        <taxon>environmental samples</taxon>
    </lineage>
</organism>
<evidence type="ECO:0000256" key="1">
    <source>
        <dbReference type="SAM" id="Phobius"/>
    </source>
</evidence>
<dbReference type="NCBIfam" id="NF041895">
    <property type="entry name" value="choice_anch_V"/>
    <property type="match status" value="1"/>
</dbReference>
<dbReference type="Gene3D" id="2.60.40.4060">
    <property type="entry name" value="Reeler domain"/>
    <property type="match status" value="1"/>
</dbReference>
<dbReference type="InterPro" id="IPR042307">
    <property type="entry name" value="Reeler_sf"/>
</dbReference>
<accession>A0A075FU34</accession>
<protein>
    <submittedName>
        <fullName evidence="2">Uncharacterized protein</fullName>
    </submittedName>
</protein>
<reference evidence="2" key="1">
    <citation type="journal article" date="2014" name="Genome Biol. Evol.">
        <title>Pangenome evidence for extensive interdomain horizontal transfer affecting lineage core and shell genes in uncultured planktonic thaumarchaeota and euryarchaeota.</title>
        <authorList>
            <person name="Deschamps P."/>
            <person name="Zivanovic Y."/>
            <person name="Moreira D."/>
            <person name="Rodriguez-Valera F."/>
            <person name="Lopez-Garcia P."/>
        </authorList>
    </citation>
    <scope>NUCLEOTIDE SEQUENCE</scope>
</reference>
<name>A0A075FU34_9EURY</name>
<keyword evidence="1" id="KW-1133">Transmembrane helix</keyword>
<evidence type="ECO:0000313" key="2">
    <source>
        <dbReference type="EMBL" id="AIE95180.1"/>
    </source>
</evidence>
<keyword evidence="1" id="KW-0472">Membrane</keyword>
<keyword evidence="1" id="KW-0812">Transmembrane</keyword>
<feature type="transmembrane region" description="Helical" evidence="1">
    <location>
        <begin position="223"/>
        <end position="244"/>
    </location>
</feature>
<proteinExistence type="predicted"/>
<dbReference type="EMBL" id="KF900443">
    <property type="protein sequence ID" value="AIE95180.1"/>
    <property type="molecule type" value="Genomic_DNA"/>
</dbReference>